<dbReference type="RefSeq" id="WP_045969905.1">
    <property type="nucleotide sequence ID" value="NZ_CAWMED010000001.1"/>
</dbReference>
<dbReference type="Proteomes" id="UP000324170">
    <property type="component" value="Unassembled WGS sequence"/>
</dbReference>
<evidence type="ECO:0000313" key="9">
    <source>
        <dbReference type="Proteomes" id="UP000324170"/>
    </source>
</evidence>
<name>A0A068QTV0_9GAMM</name>
<evidence type="ECO:0000313" key="8">
    <source>
        <dbReference type="Proteomes" id="UP000032721"/>
    </source>
</evidence>
<evidence type="ECO:0000256" key="1">
    <source>
        <dbReference type="ARBA" id="ARBA00007409"/>
    </source>
</evidence>
<dbReference type="Gene3D" id="3.40.30.10">
    <property type="entry name" value="Glutaredoxin"/>
    <property type="match status" value="1"/>
</dbReference>
<dbReference type="InterPro" id="IPR036282">
    <property type="entry name" value="Glutathione-S-Trfase_C_sf"/>
</dbReference>
<dbReference type="SUPFAM" id="SSF47616">
    <property type="entry name" value="GST C-terminal domain-like"/>
    <property type="match status" value="1"/>
</dbReference>
<comment type="similarity">
    <text evidence="1 3">Belongs to the GST superfamily.</text>
</comment>
<dbReference type="EMBL" id="FO704550">
    <property type="protein sequence ID" value="CDG17230.1"/>
    <property type="molecule type" value="Genomic_DNA"/>
</dbReference>
<dbReference type="InterPro" id="IPR040079">
    <property type="entry name" value="Glutathione_S-Trfase"/>
</dbReference>
<dbReference type="PANTHER" id="PTHR44051">
    <property type="entry name" value="GLUTATHIONE S-TRANSFERASE-RELATED"/>
    <property type="match status" value="1"/>
</dbReference>
<dbReference type="InterPro" id="IPR004045">
    <property type="entry name" value="Glutathione_S-Trfase_N"/>
</dbReference>
<evidence type="ECO:0000256" key="3">
    <source>
        <dbReference type="RuleBase" id="RU003494"/>
    </source>
</evidence>
<reference evidence="7 9" key="2">
    <citation type="submission" date="2019-07" db="EMBL/GenBank/DDBJ databases">
        <title>Genomic Encyclopedia of Type Strains, Phase I: the one thousand microbial genomes (KMG-I) project.</title>
        <authorList>
            <person name="Kyrpides N."/>
        </authorList>
    </citation>
    <scope>NUCLEOTIDE SEQUENCE [LARGE SCALE GENOMIC DNA]</scope>
    <source>
        <strain evidence="7 9">DSM 17909</strain>
    </source>
</reference>
<dbReference type="InterPro" id="IPR010987">
    <property type="entry name" value="Glutathione-S-Trfase_C-like"/>
</dbReference>
<dbReference type="Proteomes" id="UP000032721">
    <property type="component" value="Chromosome"/>
</dbReference>
<feature type="domain" description="GST C-terminal" evidence="5">
    <location>
        <begin position="86"/>
        <end position="206"/>
    </location>
</feature>
<dbReference type="STRING" id="351671.XDD1_1531"/>
<dbReference type="PROSITE" id="PS50404">
    <property type="entry name" value="GST_NTER"/>
    <property type="match status" value="1"/>
</dbReference>
<dbReference type="FunFam" id="3.40.30.10:FF:000039">
    <property type="entry name" value="Glutathione S-transferase domain"/>
    <property type="match status" value="1"/>
</dbReference>
<accession>A0A068QTV0</accession>
<dbReference type="SUPFAM" id="SSF52833">
    <property type="entry name" value="Thioredoxin-like"/>
    <property type="match status" value="1"/>
</dbReference>
<dbReference type="Gene3D" id="1.20.1050.10">
    <property type="match status" value="1"/>
</dbReference>
<evidence type="ECO:0000259" key="4">
    <source>
        <dbReference type="PROSITE" id="PS50404"/>
    </source>
</evidence>
<reference evidence="6 8" key="1">
    <citation type="submission" date="2013-07" db="EMBL/GenBank/DDBJ databases">
        <authorList>
            <person name="Genoscope - CEA"/>
        </authorList>
    </citation>
    <scope>NUCLEOTIDE SEQUENCE [LARGE SCALE GENOMIC DNA]</scope>
    <source>
        <strain evidence="6">FRM16</strain>
        <strain evidence="8">FRM16 / DSM 17909</strain>
    </source>
</reference>
<protein>
    <submittedName>
        <fullName evidence="7">Glutathione S-transferase</fullName>
    </submittedName>
    <submittedName>
        <fullName evidence="6">Uncharacterized GST-like protein yliJ</fullName>
    </submittedName>
</protein>
<dbReference type="InterPro" id="IPR004046">
    <property type="entry name" value="GST_C"/>
</dbReference>
<evidence type="ECO:0000313" key="7">
    <source>
        <dbReference type="EMBL" id="TYP17137.1"/>
    </source>
</evidence>
<keyword evidence="2" id="KW-0808">Transferase</keyword>
<keyword evidence="9" id="KW-1185">Reference proteome</keyword>
<dbReference type="CDD" id="cd03047">
    <property type="entry name" value="GST_N_2"/>
    <property type="match status" value="1"/>
</dbReference>
<dbReference type="Pfam" id="PF00043">
    <property type="entry name" value="GST_C"/>
    <property type="match status" value="1"/>
</dbReference>
<sequence>MLTIWGRKNSSNVKKVLWCLEELNVPYQQVDIGGKFGQLNDPEYLRMNPNAVIPCLQEDDFILWESNTIVRYLAAKFGKDSLYPADLQERASVEKWMDWVGCNLFPPIKQFMISFVRTPEDQRDPQVITQSLAEIEKLLKIVDGTLTNQQYLSGDKLGMADIALAPLAYLWLGVEIERPSLPNLERWYQLLTERPAFQKIVMIEIN</sequence>
<feature type="domain" description="GST N-terminal" evidence="4">
    <location>
        <begin position="1"/>
        <end position="81"/>
    </location>
</feature>
<evidence type="ECO:0000313" key="6">
    <source>
        <dbReference type="EMBL" id="CDG17230.1"/>
    </source>
</evidence>
<dbReference type="Pfam" id="PF02798">
    <property type="entry name" value="GST_N"/>
    <property type="match status" value="1"/>
</dbReference>
<proteinExistence type="inferred from homology"/>
<organism evidence="6 8">
    <name type="scientific">Xenorhabdus doucetiae</name>
    <dbReference type="NCBI Taxonomy" id="351671"/>
    <lineage>
        <taxon>Bacteria</taxon>
        <taxon>Pseudomonadati</taxon>
        <taxon>Pseudomonadota</taxon>
        <taxon>Gammaproteobacteria</taxon>
        <taxon>Enterobacterales</taxon>
        <taxon>Morganellaceae</taxon>
        <taxon>Xenorhabdus</taxon>
    </lineage>
</organism>
<dbReference type="SFLD" id="SFLDG00358">
    <property type="entry name" value="Main_(cytGST)"/>
    <property type="match status" value="1"/>
</dbReference>
<dbReference type="OrthoDB" id="5958450at2"/>
<dbReference type="SFLD" id="SFLDG01150">
    <property type="entry name" value="Main.1:_Beta-like"/>
    <property type="match status" value="1"/>
</dbReference>
<dbReference type="KEGG" id="xdo:XDD1_1531"/>
<dbReference type="InterPro" id="IPR036249">
    <property type="entry name" value="Thioredoxin-like_sf"/>
</dbReference>
<dbReference type="PROSITE" id="PS50405">
    <property type="entry name" value="GST_CTER"/>
    <property type="match status" value="1"/>
</dbReference>
<dbReference type="GO" id="GO:0016740">
    <property type="term" value="F:transferase activity"/>
    <property type="evidence" value="ECO:0007669"/>
    <property type="project" value="UniProtKB-KW"/>
</dbReference>
<dbReference type="AlphaFoldDB" id="A0A068QTV0"/>
<gene>
    <name evidence="6" type="primary">yliJ</name>
    <name evidence="7" type="ORF">LY16_00018</name>
    <name evidence="6" type="ORF">XDD1_1531</name>
</gene>
<dbReference type="EMBL" id="VNHN01000001">
    <property type="protein sequence ID" value="TYP17137.1"/>
    <property type="molecule type" value="Genomic_DNA"/>
</dbReference>
<dbReference type="CDD" id="cd03180">
    <property type="entry name" value="GST_C_2"/>
    <property type="match status" value="1"/>
</dbReference>
<evidence type="ECO:0000259" key="5">
    <source>
        <dbReference type="PROSITE" id="PS50405"/>
    </source>
</evidence>
<dbReference type="PANTHER" id="PTHR44051:SF19">
    <property type="entry name" value="DISULFIDE-BOND OXIDOREDUCTASE YFCG"/>
    <property type="match status" value="1"/>
</dbReference>
<evidence type="ECO:0000256" key="2">
    <source>
        <dbReference type="ARBA" id="ARBA00022679"/>
    </source>
</evidence>
<dbReference type="HOGENOM" id="CLU_011226_6_2_6"/>
<dbReference type="SFLD" id="SFLDS00019">
    <property type="entry name" value="Glutathione_Transferase_(cytos"/>
    <property type="match status" value="1"/>
</dbReference>